<gene>
    <name evidence="2" type="ORF">MGYG_08941</name>
</gene>
<evidence type="ECO:0000256" key="1">
    <source>
        <dbReference type="SAM" id="MobiDB-lite"/>
    </source>
</evidence>
<name>E5R267_ARTGP</name>
<feature type="compositionally biased region" description="Polar residues" evidence="1">
    <location>
        <begin position="96"/>
        <end position="111"/>
    </location>
</feature>
<feature type="region of interest" description="Disordered" evidence="1">
    <location>
        <begin position="1"/>
        <end position="111"/>
    </location>
</feature>
<dbReference type="EMBL" id="DS989822">
    <property type="protein sequence ID" value="EFQ98631.1"/>
    <property type="molecule type" value="Genomic_DNA"/>
</dbReference>
<dbReference type="HOGENOM" id="CLU_2157755_0_0_1"/>
<feature type="compositionally biased region" description="Basic and acidic residues" evidence="1">
    <location>
        <begin position="82"/>
        <end position="91"/>
    </location>
</feature>
<protein>
    <submittedName>
        <fullName evidence="2">Uncharacterized protein</fullName>
    </submittedName>
</protein>
<accession>E5R267</accession>
<feature type="compositionally biased region" description="Basic and acidic residues" evidence="1">
    <location>
        <begin position="60"/>
        <end position="73"/>
    </location>
</feature>
<sequence>MQAGQGWDGMEMERRSGSQEGEGGQALHYHRLRDQEGGRRSLSGGRRRTKQVTKLGSSEVTRKTKTGETGRRDEEEDEADEGESRRREKGPARPRISSSLAGSATRSTLRE</sequence>
<dbReference type="Proteomes" id="UP000002669">
    <property type="component" value="Unassembled WGS sequence"/>
</dbReference>
<organism evidence="3">
    <name type="scientific">Arthroderma gypseum (strain ATCC MYA-4604 / CBS 118893)</name>
    <name type="common">Microsporum gypseum</name>
    <dbReference type="NCBI Taxonomy" id="535722"/>
    <lineage>
        <taxon>Eukaryota</taxon>
        <taxon>Fungi</taxon>
        <taxon>Dikarya</taxon>
        <taxon>Ascomycota</taxon>
        <taxon>Pezizomycotina</taxon>
        <taxon>Eurotiomycetes</taxon>
        <taxon>Eurotiomycetidae</taxon>
        <taxon>Onygenales</taxon>
        <taxon>Arthrodermataceae</taxon>
        <taxon>Nannizzia</taxon>
    </lineage>
</organism>
<dbReference type="GeneID" id="10032918"/>
<dbReference type="RefSeq" id="XP_003177583.1">
    <property type="nucleotide sequence ID" value="XM_003177535.1"/>
</dbReference>
<proteinExistence type="predicted"/>
<reference evidence="3" key="1">
    <citation type="journal article" date="2012" name="MBio">
        <title>Comparative genome analysis of Trichophyton rubrum and related dermatophytes reveals candidate genes involved in infection.</title>
        <authorList>
            <person name="Martinez D.A."/>
            <person name="Oliver B.G."/>
            <person name="Graeser Y."/>
            <person name="Goldberg J.M."/>
            <person name="Li W."/>
            <person name="Martinez-Rossi N.M."/>
            <person name="Monod M."/>
            <person name="Shelest E."/>
            <person name="Barton R.C."/>
            <person name="Birch E."/>
            <person name="Brakhage A.A."/>
            <person name="Chen Z."/>
            <person name="Gurr S.J."/>
            <person name="Heiman D."/>
            <person name="Heitman J."/>
            <person name="Kosti I."/>
            <person name="Rossi A."/>
            <person name="Saif S."/>
            <person name="Samalova M."/>
            <person name="Saunders C.W."/>
            <person name="Shea T."/>
            <person name="Summerbell R.C."/>
            <person name="Xu J."/>
            <person name="Young S."/>
            <person name="Zeng Q."/>
            <person name="Birren B.W."/>
            <person name="Cuomo C.A."/>
            <person name="White T.C."/>
        </authorList>
    </citation>
    <scope>NUCLEOTIDE SEQUENCE [LARGE SCALE GENOMIC DNA]</scope>
    <source>
        <strain evidence="3">ATCC MYA-4604 / CBS 118893</strain>
    </source>
</reference>
<evidence type="ECO:0000313" key="3">
    <source>
        <dbReference type="Proteomes" id="UP000002669"/>
    </source>
</evidence>
<dbReference type="VEuPathDB" id="FungiDB:MGYG_08941"/>
<dbReference type="InParanoid" id="E5R267"/>
<evidence type="ECO:0000313" key="2">
    <source>
        <dbReference type="EMBL" id="EFQ98631.1"/>
    </source>
</evidence>
<keyword evidence="3" id="KW-1185">Reference proteome</keyword>
<dbReference type="AlphaFoldDB" id="E5R267"/>